<dbReference type="Proteomes" id="UP001144978">
    <property type="component" value="Unassembled WGS sequence"/>
</dbReference>
<keyword evidence="2" id="KW-1185">Reference proteome</keyword>
<organism evidence="1 2">
    <name type="scientific">Trametes sanguinea</name>
    <dbReference type="NCBI Taxonomy" id="158606"/>
    <lineage>
        <taxon>Eukaryota</taxon>
        <taxon>Fungi</taxon>
        <taxon>Dikarya</taxon>
        <taxon>Basidiomycota</taxon>
        <taxon>Agaricomycotina</taxon>
        <taxon>Agaricomycetes</taxon>
        <taxon>Polyporales</taxon>
        <taxon>Polyporaceae</taxon>
        <taxon>Trametes</taxon>
    </lineage>
</organism>
<name>A0ACC1N305_9APHY</name>
<reference evidence="1" key="1">
    <citation type="submission" date="2022-08" db="EMBL/GenBank/DDBJ databases">
        <title>Genome Sequence of Pycnoporus sanguineus.</title>
        <authorList>
            <person name="Buettner E."/>
        </authorList>
    </citation>
    <scope>NUCLEOTIDE SEQUENCE</scope>
    <source>
        <strain evidence="1">CG-C14</strain>
    </source>
</reference>
<sequence length="144" mass="16383">MIEYSSFLLVLCAGHHPHRTITAFRTFRFQGWGNSHQSEGEGQSDDSEEEGPGSDDDTADENEDEDEGSDEIEEDEEDAQEDEEEDEDELDPSGHLPQADSSTSDVFRDDSRLRGLRIEKTHSLHVSLYLQKQLTVQRMHAMSR</sequence>
<dbReference type="EMBL" id="JANSHE010005000">
    <property type="protein sequence ID" value="KAJ2973292.1"/>
    <property type="molecule type" value="Genomic_DNA"/>
</dbReference>
<protein>
    <submittedName>
        <fullName evidence="1">Uncharacterized protein</fullName>
    </submittedName>
</protein>
<proteinExistence type="predicted"/>
<gene>
    <name evidence="1" type="ORF">NUW54_g12092</name>
</gene>
<comment type="caution">
    <text evidence="1">The sequence shown here is derived from an EMBL/GenBank/DDBJ whole genome shotgun (WGS) entry which is preliminary data.</text>
</comment>
<evidence type="ECO:0000313" key="1">
    <source>
        <dbReference type="EMBL" id="KAJ2973292.1"/>
    </source>
</evidence>
<evidence type="ECO:0000313" key="2">
    <source>
        <dbReference type="Proteomes" id="UP001144978"/>
    </source>
</evidence>
<accession>A0ACC1N305</accession>